<gene>
    <name evidence="6" type="ORF">EPA93_14580</name>
</gene>
<keyword evidence="4" id="KW-0804">Transcription</keyword>
<dbReference type="EMBL" id="CP035758">
    <property type="protein sequence ID" value="QBD77157.1"/>
    <property type="molecule type" value="Genomic_DNA"/>
</dbReference>
<dbReference type="AlphaFoldDB" id="A0A4P6JP73"/>
<evidence type="ECO:0000256" key="3">
    <source>
        <dbReference type="ARBA" id="ARBA00023125"/>
    </source>
</evidence>
<keyword evidence="1" id="KW-0678">Repressor</keyword>
<dbReference type="GO" id="GO:0003700">
    <property type="term" value="F:DNA-binding transcription factor activity"/>
    <property type="evidence" value="ECO:0007669"/>
    <property type="project" value="InterPro"/>
</dbReference>
<evidence type="ECO:0000256" key="2">
    <source>
        <dbReference type="ARBA" id="ARBA00023015"/>
    </source>
</evidence>
<feature type="domain" description="HTH merR-type" evidence="5">
    <location>
        <begin position="128"/>
        <end position="194"/>
    </location>
</feature>
<dbReference type="PANTHER" id="PTHR30204:SF69">
    <property type="entry name" value="MERR-FAMILY TRANSCRIPTIONAL REGULATOR"/>
    <property type="match status" value="1"/>
</dbReference>
<dbReference type="Proteomes" id="UP000290365">
    <property type="component" value="Chromosome"/>
</dbReference>
<dbReference type="PANTHER" id="PTHR30204">
    <property type="entry name" value="REDOX-CYCLING DRUG-SENSING TRANSCRIPTIONAL ACTIVATOR SOXR"/>
    <property type="match status" value="1"/>
</dbReference>
<dbReference type="SUPFAM" id="SSF46955">
    <property type="entry name" value="Putative DNA-binding domain"/>
    <property type="match status" value="2"/>
</dbReference>
<dbReference type="GO" id="GO:0003677">
    <property type="term" value="F:DNA binding"/>
    <property type="evidence" value="ECO:0007669"/>
    <property type="project" value="UniProtKB-KW"/>
</dbReference>
<evidence type="ECO:0000259" key="5">
    <source>
        <dbReference type="PROSITE" id="PS50937"/>
    </source>
</evidence>
<sequence>MTSCLLRTSDIAKDLGVHPNTIRLYEEWGYFSTIPRGQNGYRQFSPLHLEQARLVRLALTWPFLGDRDILIELVKCAARGELATAMELAHQHLAYLHVEIASTEAAIGFLESWATGQVTETSRPPMYIKEAAQYLNVTVDMLRNWERSGLLTVPRDPLNGYRLYGSNECGRLRVIRTLVQSGYSLMAILRMLQQFDMGSTQNLRDALEIPREESDVEYIEIAADRWLSSLLNFEQQALKIILQIERLKEVSLL</sequence>
<dbReference type="KEGG" id="kbs:EPA93_14580"/>
<keyword evidence="7" id="KW-1185">Reference proteome</keyword>
<keyword evidence="2" id="KW-0805">Transcription regulation</keyword>
<accession>A0A4P6JP73</accession>
<dbReference type="Pfam" id="PF13411">
    <property type="entry name" value="MerR_1"/>
    <property type="match status" value="2"/>
</dbReference>
<dbReference type="SMART" id="SM00422">
    <property type="entry name" value="HTH_MERR"/>
    <property type="match status" value="2"/>
</dbReference>
<reference evidence="6 7" key="1">
    <citation type="submission" date="2019-01" db="EMBL/GenBank/DDBJ databases">
        <title>Ktedonosporobacter rubrisoli SCAWS-G2.</title>
        <authorList>
            <person name="Huang Y."/>
            <person name="Yan B."/>
        </authorList>
    </citation>
    <scope>NUCLEOTIDE SEQUENCE [LARGE SCALE GENOMIC DNA]</scope>
    <source>
        <strain evidence="6 7">SCAWS-G2</strain>
    </source>
</reference>
<dbReference type="Gene3D" id="1.10.1660.10">
    <property type="match status" value="2"/>
</dbReference>
<organism evidence="6 7">
    <name type="scientific">Ktedonosporobacter rubrisoli</name>
    <dbReference type="NCBI Taxonomy" id="2509675"/>
    <lineage>
        <taxon>Bacteria</taxon>
        <taxon>Bacillati</taxon>
        <taxon>Chloroflexota</taxon>
        <taxon>Ktedonobacteria</taxon>
        <taxon>Ktedonobacterales</taxon>
        <taxon>Ktedonosporobacteraceae</taxon>
        <taxon>Ktedonosporobacter</taxon>
    </lineage>
</organism>
<keyword evidence="3" id="KW-0238">DNA-binding</keyword>
<dbReference type="RefSeq" id="WP_129888220.1">
    <property type="nucleotide sequence ID" value="NZ_CP035758.1"/>
</dbReference>
<dbReference type="OrthoDB" id="122388at2"/>
<name>A0A4P6JP73_KTERU</name>
<protein>
    <submittedName>
        <fullName evidence="6">MerR family transcriptional regulator</fullName>
    </submittedName>
</protein>
<evidence type="ECO:0000313" key="7">
    <source>
        <dbReference type="Proteomes" id="UP000290365"/>
    </source>
</evidence>
<dbReference type="PROSITE" id="PS50937">
    <property type="entry name" value="HTH_MERR_2"/>
    <property type="match status" value="1"/>
</dbReference>
<evidence type="ECO:0000256" key="4">
    <source>
        <dbReference type="ARBA" id="ARBA00023163"/>
    </source>
</evidence>
<evidence type="ECO:0000313" key="6">
    <source>
        <dbReference type="EMBL" id="QBD77157.1"/>
    </source>
</evidence>
<dbReference type="InterPro" id="IPR047057">
    <property type="entry name" value="MerR_fam"/>
</dbReference>
<proteinExistence type="predicted"/>
<evidence type="ECO:0000256" key="1">
    <source>
        <dbReference type="ARBA" id="ARBA00022491"/>
    </source>
</evidence>
<dbReference type="InterPro" id="IPR009061">
    <property type="entry name" value="DNA-bd_dom_put_sf"/>
</dbReference>
<dbReference type="InterPro" id="IPR000551">
    <property type="entry name" value="MerR-type_HTH_dom"/>
</dbReference>